<keyword evidence="6 9" id="KW-0067">ATP-binding</keyword>
<keyword evidence="3" id="KW-0808">Transferase</keyword>
<dbReference type="Gene3D" id="1.10.510.10">
    <property type="entry name" value="Transferase(Phosphotransferase) domain 1"/>
    <property type="match status" value="1"/>
</dbReference>
<feature type="compositionally biased region" description="Basic residues" evidence="10">
    <location>
        <begin position="415"/>
        <end position="425"/>
    </location>
</feature>
<dbReference type="OMA" id="CDSPARW"/>
<dbReference type="CDD" id="cd12121">
    <property type="entry name" value="MARK_C_like"/>
    <property type="match status" value="1"/>
</dbReference>
<dbReference type="PROSITE" id="PS50032">
    <property type="entry name" value="KA1"/>
    <property type="match status" value="1"/>
</dbReference>
<gene>
    <name evidence="13" type="ORF">AMSG_05526</name>
</gene>
<evidence type="ECO:0000313" key="13">
    <source>
        <dbReference type="EMBL" id="KNC49508.1"/>
    </source>
</evidence>
<feature type="compositionally biased region" description="Low complexity" evidence="10">
    <location>
        <begin position="790"/>
        <end position="804"/>
    </location>
</feature>
<feature type="compositionally biased region" description="Basic and acidic residues" evidence="10">
    <location>
        <begin position="458"/>
        <end position="471"/>
    </location>
</feature>
<dbReference type="OrthoDB" id="504170at2759"/>
<dbReference type="eggNOG" id="KOG0586">
    <property type="taxonomic scope" value="Eukaryota"/>
</dbReference>
<dbReference type="PROSITE" id="PS00107">
    <property type="entry name" value="PROTEIN_KINASE_ATP"/>
    <property type="match status" value="1"/>
</dbReference>
<feature type="binding site" evidence="9">
    <location>
        <position position="48"/>
    </location>
    <ligand>
        <name>ATP</name>
        <dbReference type="ChEBI" id="CHEBI:30616"/>
    </ligand>
</feature>
<dbReference type="GO" id="GO:0035556">
    <property type="term" value="P:intracellular signal transduction"/>
    <property type="evidence" value="ECO:0007669"/>
    <property type="project" value="TreeGrafter"/>
</dbReference>
<evidence type="ECO:0000256" key="3">
    <source>
        <dbReference type="ARBA" id="ARBA00022679"/>
    </source>
</evidence>
<dbReference type="EMBL" id="GL349456">
    <property type="protein sequence ID" value="KNC49508.1"/>
    <property type="molecule type" value="Genomic_DNA"/>
</dbReference>
<dbReference type="FunFam" id="3.30.310.80:FF:000011">
    <property type="entry name" value="Non-specific serine/threonine protein kinase"/>
    <property type="match status" value="1"/>
</dbReference>
<dbReference type="RefSeq" id="XP_013757625.1">
    <property type="nucleotide sequence ID" value="XM_013902171.1"/>
</dbReference>
<dbReference type="SMART" id="SM00220">
    <property type="entry name" value="S_TKc"/>
    <property type="match status" value="1"/>
</dbReference>
<evidence type="ECO:0000256" key="10">
    <source>
        <dbReference type="SAM" id="MobiDB-lite"/>
    </source>
</evidence>
<dbReference type="EC" id="2.7.11.1" evidence="1"/>
<dbReference type="GO" id="GO:0005737">
    <property type="term" value="C:cytoplasm"/>
    <property type="evidence" value="ECO:0007669"/>
    <property type="project" value="TreeGrafter"/>
</dbReference>
<keyword evidence="14" id="KW-1185">Reference proteome</keyword>
<dbReference type="SUPFAM" id="SSF56112">
    <property type="entry name" value="Protein kinase-like (PK-like)"/>
    <property type="match status" value="1"/>
</dbReference>
<dbReference type="FunFam" id="1.10.510.10:FF:000571">
    <property type="entry name" value="Maternal embryonic leucine zipper kinase"/>
    <property type="match status" value="1"/>
</dbReference>
<dbReference type="PROSITE" id="PS00108">
    <property type="entry name" value="PROTEIN_KINASE_ST"/>
    <property type="match status" value="1"/>
</dbReference>
<feature type="region of interest" description="Disordered" evidence="10">
    <location>
        <begin position="786"/>
        <end position="813"/>
    </location>
</feature>
<dbReference type="InterPro" id="IPR017441">
    <property type="entry name" value="Protein_kinase_ATP_BS"/>
</dbReference>
<feature type="compositionally biased region" description="Low complexity" evidence="10">
    <location>
        <begin position="504"/>
        <end position="524"/>
    </location>
</feature>
<feature type="compositionally biased region" description="Basic and acidic residues" evidence="10">
    <location>
        <begin position="391"/>
        <end position="414"/>
    </location>
</feature>
<sequence>MSSGSRRKEVVLPGRDTSYTLLKTIGKGQYGKVKLAIDKNSGRKVAVKIFTKKELTSKEKIMFERELRIHEMMDHPHICKVYEIIKVRGKGTFVVTEYCENGELFQHLLTHGRVREAEARRFFRQLISAVEYVHTAGFVHRDLKLENILLDENFNVKLVDFGFARGYCPVQYVQTSCGSPHYAAPEILLGEKYHGPEVDIWSLGIILYALAVGAMPYRENNASELRGAFREGKRFRNSSKLTAESFALLDRMLTLERRDRATLSYVRSSAWVLLDSGPLPPVKPFVFDPTIDALAPSFPQFHDYAVSELKAMGFIITPDVEPAAHIKTLYHKIFHRRAHDNDEYLELRARFESTGQVEGESLVPALSSSCLFPSDSKHALGGASSDDDAPDSARRSRKDKDKDKSKAKYKDKGKGKGKGKSKGKAKAKDKDKAKDKAKDKDKDKDKAKDRAPQTPRTARKEKEKDRLRRDASATSRTPRTPRTPRSRRSSRNSLDSSCASPRGLSLSPRPDRSVSSSPQRSLSRMGRPRVEPFPALVEGTEMEISHLSRFGASGHDSPRGLPSVPAGSVTYRSSRGGSESGAGSSSTEYVLAEELKPMHGVYVTDISSLDESSLDGSHLDYPRDFSSPDAPRLSNAPAFSAGVGFGTADIASGAGSRFASPALSARSSRASDTRTTSPLPPVNDPRGRGRRRRTSLSLGGDIKMAGDRLAVSAQQLTDMLAASRGGVAGGQAAVAAGGAPASSKPAPLVVDPSVNVRGVRRRISVAVPDSHADSTLAQYDQDLANRQSRGAGASSSGAGAASSSTPAKRPPRTVRVTFASRNVSSRDADVLLLEVQAALFSRSIQFIERDYLMRCTAGDITFEVEILRLPRLELHCINFKRISGESWLYQKLYHSLLASIRM</sequence>
<dbReference type="GO" id="GO:0004674">
    <property type="term" value="F:protein serine/threonine kinase activity"/>
    <property type="evidence" value="ECO:0007669"/>
    <property type="project" value="UniProtKB-KW"/>
</dbReference>
<dbReference type="GeneID" id="25564927"/>
<dbReference type="PROSITE" id="PS50011">
    <property type="entry name" value="PROTEIN_KINASE_DOM"/>
    <property type="match status" value="1"/>
</dbReference>
<accession>A0A0L0DDW5</accession>
<dbReference type="GO" id="GO:0106310">
    <property type="term" value="F:protein serine kinase activity"/>
    <property type="evidence" value="ECO:0007669"/>
    <property type="project" value="RHEA"/>
</dbReference>
<name>A0A0L0DDW5_THETB</name>
<dbReference type="InterPro" id="IPR008271">
    <property type="entry name" value="Ser/Thr_kinase_AS"/>
</dbReference>
<comment type="catalytic activity">
    <reaction evidence="8">
        <text>L-seryl-[protein] + ATP = O-phospho-L-seryl-[protein] + ADP + H(+)</text>
        <dbReference type="Rhea" id="RHEA:17989"/>
        <dbReference type="Rhea" id="RHEA-COMP:9863"/>
        <dbReference type="Rhea" id="RHEA-COMP:11604"/>
        <dbReference type="ChEBI" id="CHEBI:15378"/>
        <dbReference type="ChEBI" id="CHEBI:29999"/>
        <dbReference type="ChEBI" id="CHEBI:30616"/>
        <dbReference type="ChEBI" id="CHEBI:83421"/>
        <dbReference type="ChEBI" id="CHEBI:456216"/>
        <dbReference type="EC" id="2.7.11.1"/>
    </reaction>
</comment>
<dbReference type="InterPro" id="IPR011009">
    <property type="entry name" value="Kinase-like_dom_sf"/>
</dbReference>
<evidence type="ECO:0000256" key="9">
    <source>
        <dbReference type="PROSITE-ProRule" id="PRU10141"/>
    </source>
</evidence>
<dbReference type="GO" id="GO:0005524">
    <property type="term" value="F:ATP binding"/>
    <property type="evidence" value="ECO:0007669"/>
    <property type="project" value="UniProtKB-UniRule"/>
</dbReference>
<dbReference type="PANTHER" id="PTHR24346">
    <property type="entry name" value="MAP/MICROTUBULE AFFINITY-REGULATING KINASE"/>
    <property type="match status" value="1"/>
</dbReference>
<keyword evidence="5 13" id="KW-0418">Kinase</keyword>
<evidence type="ECO:0000256" key="4">
    <source>
        <dbReference type="ARBA" id="ARBA00022741"/>
    </source>
</evidence>
<evidence type="ECO:0000256" key="1">
    <source>
        <dbReference type="ARBA" id="ARBA00012513"/>
    </source>
</evidence>
<feature type="domain" description="Protein kinase" evidence="11">
    <location>
        <begin position="19"/>
        <end position="272"/>
    </location>
</feature>
<dbReference type="Pfam" id="PF00069">
    <property type="entry name" value="Pkinase"/>
    <property type="match status" value="1"/>
</dbReference>
<evidence type="ECO:0000256" key="8">
    <source>
        <dbReference type="ARBA" id="ARBA00048679"/>
    </source>
</evidence>
<comment type="catalytic activity">
    <reaction evidence="7">
        <text>L-threonyl-[protein] + ATP = O-phospho-L-threonyl-[protein] + ADP + H(+)</text>
        <dbReference type="Rhea" id="RHEA:46608"/>
        <dbReference type="Rhea" id="RHEA-COMP:11060"/>
        <dbReference type="Rhea" id="RHEA-COMP:11605"/>
        <dbReference type="ChEBI" id="CHEBI:15378"/>
        <dbReference type="ChEBI" id="CHEBI:30013"/>
        <dbReference type="ChEBI" id="CHEBI:30616"/>
        <dbReference type="ChEBI" id="CHEBI:61977"/>
        <dbReference type="ChEBI" id="CHEBI:456216"/>
        <dbReference type="EC" id="2.7.11.1"/>
    </reaction>
</comment>
<evidence type="ECO:0000259" key="12">
    <source>
        <dbReference type="PROSITE" id="PS50032"/>
    </source>
</evidence>
<feature type="compositionally biased region" description="Low complexity" evidence="10">
    <location>
        <begin position="573"/>
        <end position="586"/>
    </location>
</feature>
<dbReference type="InterPro" id="IPR001772">
    <property type="entry name" value="KA1_dom"/>
</dbReference>
<feature type="region of interest" description="Disordered" evidence="10">
    <location>
        <begin position="658"/>
        <end position="698"/>
    </location>
</feature>
<keyword evidence="2" id="KW-0723">Serine/threonine-protein kinase</keyword>
<keyword evidence="4 9" id="KW-0547">Nucleotide-binding</keyword>
<dbReference type="STRING" id="461836.A0A0L0DDW5"/>
<feature type="region of interest" description="Disordered" evidence="10">
    <location>
        <begin position="378"/>
        <end position="588"/>
    </location>
</feature>
<feature type="domain" description="KA1" evidence="12">
    <location>
        <begin position="853"/>
        <end position="902"/>
    </location>
</feature>
<feature type="compositionally biased region" description="Low complexity" evidence="10">
    <location>
        <begin position="658"/>
        <end position="677"/>
    </location>
</feature>
<dbReference type="SUPFAM" id="SSF103243">
    <property type="entry name" value="KA1-like"/>
    <property type="match status" value="1"/>
</dbReference>
<dbReference type="InterPro" id="IPR028375">
    <property type="entry name" value="KA1/Ssp2_C"/>
</dbReference>
<dbReference type="InterPro" id="IPR000719">
    <property type="entry name" value="Prot_kinase_dom"/>
</dbReference>
<dbReference type="PANTHER" id="PTHR24346:SF82">
    <property type="entry name" value="KP78A-RELATED"/>
    <property type="match status" value="1"/>
</dbReference>
<dbReference type="CDD" id="cd14003">
    <property type="entry name" value="STKc_AMPK-like"/>
    <property type="match status" value="1"/>
</dbReference>
<dbReference type="Gene3D" id="3.30.310.80">
    <property type="entry name" value="Kinase associated domain 1, KA1"/>
    <property type="match status" value="1"/>
</dbReference>
<dbReference type="AlphaFoldDB" id="A0A0L0DDW5"/>
<evidence type="ECO:0000256" key="7">
    <source>
        <dbReference type="ARBA" id="ARBA00047899"/>
    </source>
</evidence>
<dbReference type="Pfam" id="PF02149">
    <property type="entry name" value="KA1"/>
    <property type="match status" value="1"/>
</dbReference>
<dbReference type="Proteomes" id="UP000054408">
    <property type="component" value="Unassembled WGS sequence"/>
</dbReference>
<feature type="compositionally biased region" description="Basic and acidic residues" evidence="10">
    <location>
        <begin position="426"/>
        <end position="451"/>
    </location>
</feature>
<feature type="region of interest" description="Disordered" evidence="10">
    <location>
        <begin position="611"/>
        <end position="638"/>
    </location>
</feature>
<evidence type="ECO:0000256" key="5">
    <source>
        <dbReference type="ARBA" id="ARBA00022777"/>
    </source>
</evidence>
<protein>
    <recommendedName>
        <fullName evidence="1">non-specific serine/threonine protein kinase</fullName>
        <ecNumber evidence="1">2.7.11.1</ecNumber>
    </recommendedName>
</protein>
<reference evidence="13 14" key="1">
    <citation type="submission" date="2010-05" db="EMBL/GenBank/DDBJ databases">
        <title>The Genome Sequence of Thecamonas trahens ATCC 50062.</title>
        <authorList>
            <consortium name="The Broad Institute Genome Sequencing Platform"/>
            <person name="Russ C."/>
            <person name="Cuomo C."/>
            <person name="Shea T."/>
            <person name="Young S.K."/>
            <person name="Zeng Q."/>
            <person name="Koehrsen M."/>
            <person name="Haas B."/>
            <person name="Borodovsky M."/>
            <person name="Guigo R."/>
            <person name="Alvarado L."/>
            <person name="Berlin A."/>
            <person name="Bochicchio J."/>
            <person name="Borenstein D."/>
            <person name="Chapman S."/>
            <person name="Chen Z."/>
            <person name="Freedman E."/>
            <person name="Gellesch M."/>
            <person name="Goldberg J."/>
            <person name="Griggs A."/>
            <person name="Gujja S."/>
            <person name="Heilman E."/>
            <person name="Heiman D."/>
            <person name="Hepburn T."/>
            <person name="Howarth C."/>
            <person name="Jen D."/>
            <person name="Larson L."/>
            <person name="Mehta T."/>
            <person name="Park D."/>
            <person name="Pearson M."/>
            <person name="Roberts A."/>
            <person name="Saif S."/>
            <person name="Shenoy N."/>
            <person name="Sisk P."/>
            <person name="Stolte C."/>
            <person name="Sykes S."/>
            <person name="Thomson T."/>
            <person name="Walk T."/>
            <person name="White J."/>
            <person name="Yandava C."/>
            <person name="Burger G."/>
            <person name="Gray M.W."/>
            <person name="Holland P.W.H."/>
            <person name="King N."/>
            <person name="Lang F.B.F."/>
            <person name="Roger A.J."/>
            <person name="Ruiz-Trillo I."/>
            <person name="Lander E."/>
            <person name="Nusbaum C."/>
        </authorList>
    </citation>
    <scope>NUCLEOTIDE SEQUENCE [LARGE SCALE GENOMIC DNA]</scope>
    <source>
        <strain evidence="13 14">ATCC 50062</strain>
    </source>
</reference>
<evidence type="ECO:0000259" key="11">
    <source>
        <dbReference type="PROSITE" id="PS50011"/>
    </source>
</evidence>
<evidence type="ECO:0000256" key="6">
    <source>
        <dbReference type="ARBA" id="ARBA00022840"/>
    </source>
</evidence>
<proteinExistence type="predicted"/>
<evidence type="ECO:0000256" key="2">
    <source>
        <dbReference type="ARBA" id="ARBA00022527"/>
    </source>
</evidence>
<organism evidence="13 14">
    <name type="scientific">Thecamonas trahens ATCC 50062</name>
    <dbReference type="NCBI Taxonomy" id="461836"/>
    <lineage>
        <taxon>Eukaryota</taxon>
        <taxon>Apusozoa</taxon>
        <taxon>Apusomonadida</taxon>
        <taxon>Apusomonadidae</taxon>
        <taxon>Thecamonas</taxon>
    </lineage>
</organism>
<evidence type="ECO:0000313" key="14">
    <source>
        <dbReference type="Proteomes" id="UP000054408"/>
    </source>
</evidence>